<dbReference type="InterPro" id="IPR042100">
    <property type="entry name" value="Bug_dom1"/>
</dbReference>
<organism evidence="3 4">
    <name type="scientific">Allopusillimonas soli</name>
    <dbReference type="NCBI Taxonomy" id="659016"/>
    <lineage>
        <taxon>Bacteria</taxon>
        <taxon>Pseudomonadati</taxon>
        <taxon>Pseudomonadota</taxon>
        <taxon>Betaproteobacteria</taxon>
        <taxon>Burkholderiales</taxon>
        <taxon>Alcaligenaceae</taxon>
        <taxon>Allopusillimonas</taxon>
    </lineage>
</organism>
<dbReference type="CDD" id="cd07012">
    <property type="entry name" value="PBP2_Bug_TTT"/>
    <property type="match status" value="1"/>
</dbReference>
<dbReference type="RefSeq" id="WP_129969348.1">
    <property type="nucleotide sequence ID" value="NZ_JACCEW010000003.1"/>
</dbReference>
<dbReference type="Gene3D" id="3.40.190.150">
    <property type="entry name" value="Bordetella uptake gene, domain 1"/>
    <property type="match status" value="1"/>
</dbReference>
<dbReference type="EMBL" id="JACCEW010000003">
    <property type="protein sequence ID" value="NYT37516.1"/>
    <property type="molecule type" value="Genomic_DNA"/>
</dbReference>
<dbReference type="PANTHER" id="PTHR42928">
    <property type="entry name" value="TRICARBOXYLATE-BINDING PROTEIN"/>
    <property type="match status" value="1"/>
</dbReference>
<dbReference type="OrthoDB" id="8968781at2"/>
<reference evidence="3 4" key="1">
    <citation type="submission" date="2020-07" db="EMBL/GenBank/DDBJ databases">
        <title>Taxonomic revisions and descriptions of new bacterial species based on genomic comparisons in the high-G+C-content subgroup of the family Alcaligenaceae.</title>
        <authorList>
            <person name="Szabo A."/>
            <person name="Felfoldi T."/>
        </authorList>
    </citation>
    <scope>NUCLEOTIDE SEQUENCE [LARGE SCALE GENOMIC DNA]</scope>
    <source>
        <strain evidence="3 4">DSM 25264</strain>
    </source>
</reference>
<gene>
    <name evidence="3" type="ORF">H0A68_11580</name>
</gene>
<evidence type="ECO:0000313" key="3">
    <source>
        <dbReference type="EMBL" id="NYT37516.1"/>
    </source>
</evidence>
<dbReference type="AlphaFoldDB" id="A0A853FHQ4"/>
<feature type="signal peptide" evidence="2">
    <location>
        <begin position="1"/>
        <end position="19"/>
    </location>
</feature>
<accession>A0A853FHQ4</accession>
<evidence type="ECO:0000256" key="1">
    <source>
        <dbReference type="ARBA" id="ARBA00006987"/>
    </source>
</evidence>
<sequence length="329" mass="34525">MRITFARMAGFAACVLACAAHGGQAVWPPQDRAVQIIVPAPPDTGISTKLASLVARELGQRLGGSFAMARSNGIHGHGAAAIVASAPPDGGTLLLCDTKLLTINPILYRELPAEVGSMSLAPIGLVAQMPNILVVSNSLPVSDLASFTDYVRRNPGIVNFGSTGNGSVMHLAGQLYMSATDTNMVHIAYRSAAQANSNLVTGEIQSMFQLVPGVLDQVRQHQIKALGVMSDHRVQALPEVPTMAEQGHPELKASAWLALMAPPNTPVEIIERANKALNATLADPAVRKEIVDMGAEPGGGSPADLKKLLASERKKWRSIITDADVSGAL</sequence>
<evidence type="ECO:0000313" key="4">
    <source>
        <dbReference type="Proteomes" id="UP000580517"/>
    </source>
</evidence>
<protein>
    <submittedName>
        <fullName evidence="3">Tripartite tricarboxylate transporter substrate binding protein</fullName>
    </submittedName>
</protein>
<evidence type="ECO:0000256" key="2">
    <source>
        <dbReference type="SAM" id="SignalP"/>
    </source>
</evidence>
<keyword evidence="2" id="KW-0732">Signal</keyword>
<feature type="chain" id="PRO_5032592743" evidence="2">
    <location>
        <begin position="20"/>
        <end position="329"/>
    </location>
</feature>
<dbReference type="PANTHER" id="PTHR42928:SF5">
    <property type="entry name" value="BLR1237 PROTEIN"/>
    <property type="match status" value="1"/>
</dbReference>
<keyword evidence="4" id="KW-1185">Reference proteome</keyword>
<dbReference type="Gene3D" id="3.40.190.10">
    <property type="entry name" value="Periplasmic binding protein-like II"/>
    <property type="match status" value="1"/>
</dbReference>
<dbReference type="InterPro" id="IPR005064">
    <property type="entry name" value="BUG"/>
</dbReference>
<dbReference type="PIRSF" id="PIRSF017082">
    <property type="entry name" value="YflP"/>
    <property type="match status" value="1"/>
</dbReference>
<comment type="similarity">
    <text evidence="1">Belongs to the UPF0065 (bug) family.</text>
</comment>
<proteinExistence type="inferred from homology"/>
<dbReference type="Pfam" id="PF03401">
    <property type="entry name" value="TctC"/>
    <property type="match status" value="1"/>
</dbReference>
<comment type="caution">
    <text evidence="3">The sequence shown here is derived from an EMBL/GenBank/DDBJ whole genome shotgun (WGS) entry which is preliminary data.</text>
</comment>
<name>A0A853FHQ4_9BURK</name>
<dbReference type="Proteomes" id="UP000580517">
    <property type="component" value="Unassembled WGS sequence"/>
</dbReference>
<dbReference type="SUPFAM" id="SSF53850">
    <property type="entry name" value="Periplasmic binding protein-like II"/>
    <property type="match status" value="1"/>
</dbReference>